<accession>A0A1D8UVS4</accession>
<keyword evidence="3" id="KW-1185">Reference proteome</keyword>
<dbReference type="Proteomes" id="UP000179145">
    <property type="component" value="Chromosome"/>
</dbReference>
<protein>
    <submittedName>
        <fullName evidence="2">Uncharacterized protein</fullName>
    </submittedName>
</protein>
<gene>
    <name evidence="2" type="ORF">A0U89_12045</name>
</gene>
<reference evidence="2 3" key="1">
    <citation type="journal article" date="2016" name="Microb. Cell Fact.">
        <title>Dissection of exopolysaccharide biosynthesis in Kozakia baliensis.</title>
        <authorList>
            <person name="Brandt J.U."/>
            <person name="Jakob F."/>
            <person name="Behr J."/>
            <person name="Geissler A.J."/>
            <person name="Vogel R.F."/>
        </authorList>
    </citation>
    <scope>NUCLEOTIDE SEQUENCE [LARGE SCALE GENOMIC DNA]</scope>
    <source>
        <strain evidence="2 3">DSM 14400</strain>
    </source>
</reference>
<name>A0A1D8UVS4_9PROT</name>
<dbReference type="RefSeq" id="WP_070403295.1">
    <property type="nucleotide sequence ID" value="NZ_BJVW01000001.1"/>
</dbReference>
<evidence type="ECO:0000313" key="3">
    <source>
        <dbReference type="Proteomes" id="UP000179145"/>
    </source>
</evidence>
<feature type="compositionally biased region" description="Basic and acidic residues" evidence="1">
    <location>
        <begin position="41"/>
        <end position="51"/>
    </location>
</feature>
<organism evidence="2 3">
    <name type="scientific">Kozakia baliensis</name>
    <dbReference type="NCBI Taxonomy" id="153496"/>
    <lineage>
        <taxon>Bacteria</taxon>
        <taxon>Pseudomonadati</taxon>
        <taxon>Pseudomonadota</taxon>
        <taxon>Alphaproteobacteria</taxon>
        <taxon>Acetobacterales</taxon>
        <taxon>Acetobacteraceae</taxon>
        <taxon>Kozakia</taxon>
    </lineage>
</organism>
<sequence length="59" mass="6682">MNAPKPKLSPTLKEKAQADLEARLTREAAALRANLKRRKQQVRDRTEKAPQDQDDSEPA</sequence>
<dbReference type="KEGG" id="kba:A0U89_12045"/>
<proteinExistence type="predicted"/>
<evidence type="ECO:0000256" key="1">
    <source>
        <dbReference type="SAM" id="MobiDB-lite"/>
    </source>
</evidence>
<dbReference type="STRING" id="153496.A0U89_12045"/>
<evidence type="ECO:0000313" key="2">
    <source>
        <dbReference type="EMBL" id="AOX17749.1"/>
    </source>
</evidence>
<feature type="region of interest" description="Disordered" evidence="1">
    <location>
        <begin position="33"/>
        <end position="59"/>
    </location>
</feature>
<dbReference type="AlphaFoldDB" id="A0A1D8UVS4"/>
<dbReference type="EMBL" id="CP014674">
    <property type="protein sequence ID" value="AOX17749.1"/>
    <property type="molecule type" value="Genomic_DNA"/>
</dbReference>